<organism evidence="1 2">
    <name type="scientific">Actinoallomurus vinaceus</name>
    <dbReference type="NCBI Taxonomy" id="1080074"/>
    <lineage>
        <taxon>Bacteria</taxon>
        <taxon>Bacillati</taxon>
        <taxon>Actinomycetota</taxon>
        <taxon>Actinomycetes</taxon>
        <taxon>Streptosporangiales</taxon>
        <taxon>Thermomonosporaceae</taxon>
        <taxon>Actinoallomurus</taxon>
    </lineage>
</organism>
<reference evidence="2" key="1">
    <citation type="journal article" date="2019" name="Int. J. Syst. Evol. Microbiol.">
        <title>The Global Catalogue of Microorganisms (GCM) 10K type strain sequencing project: providing services to taxonomists for standard genome sequencing and annotation.</title>
        <authorList>
            <consortium name="The Broad Institute Genomics Platform"/>
            <consortium name="The Broad Institute Genome Sequencing Center for Infectious Disease"/>
            <person name="Wu L."/>
            <person name="Ma J."/>
        </authorList>
    </citation>
    <scope>NUCLEOTIDE SEQUENCE [LARGE SCALE GENOMIC DNA]</scope>
    <source>
        <strain evidence="2">JCM 17939</strain>
    </source>
</reference>
<keyword evidence="2" id="KW-1185">Reference proteome</keyword>
<dbReference type="EMBL" id="BAABHK010000002">
    <property type="protein sequence ID" value="GAA4623123.1"/>
    <property type="molecule type" value="Genomic_DNA"/>
</dbReference>
<sequence>MFGVVRPCRHVLCGTLFEDWMAHLCGLCLTLRAEHGQAARLATNYDGLLISVLVEAQNPERSPHRKAGPCALRGMRTTDVVDARATGARLAATFSLLLAAAKTRDHVADGDGIYARRLVAASAGRMADRWAAAGSRTGTAVGFDVGVVLEAVARQPLVESAGGLGLLDLTEPTETAVAAMFAHTAVLADRPHNSEALAEAGRFFGRLAHLIDAVEDLEADDVAGVYNPLRATGTSLAEARRHCDGALHGLRLALADADLERPELVRALLEREVRRSVDDVFAPHGTGRHTWSGPLCGRLSGSFGKCWNCG</sequence>
<dbReference type="RefSeq" id="WP_345430187.1">
    <property type="nucleotide sequence ID" value="NZ_BAABHK010000002.1"/>
</dbReference>
<dbReference type="InterPro" id="IPR043740">
    <property type="entry name" value="DUF5685"/>
</dbReference>
<name>A0ABP8U768_9ACTN</name>
<dbReference type="Proteomes" id="UP001501442">
    <property type="component" value="Unassembled WGS sequence"/>
</dbReference>
<gene>
    <name evidence="1" type="ORF">GCM10023196_018030</name>
</gene>
<protein>
    <submittedName>
        <fullName evidence="1">Uncharacterized protein</fullName>
    </submittedName>
</protein>
<evidence type="ECO:0000313" key="1">
    <source>
        <dbReference type="EMBL" id="GAA4623123.1"/>
    </source>
</evidence>
<comment type="caution">
    <text evidence="1">The sequence shown here is derived from an EMBL/GenBank/DDBJ whole genome shotgun (WGS) entry which is preliminary data.</text>
</comment>
<evidence type="ECO:0000313" key="2">
    <source>
        <dbReference type="Proteomes" id="UP001501442"/>
    </source>
</evidence>
<dbReference type="Pfam" id="PF18937">
    <property type="entry name" value="DUF5685"/>
    <property type="match status" value="1"/>
</dbReference>
<accession>A0ABP8U768</accession>
<proteinExistence type="predicted"/>